<dbReference type="OrthoDB" id="6144916at2759"/>
<evidence type="ECO:0000256" key="1">
    <source>
        <dbReference type="SAM" id="MobiDB-lite"/>
    </source>
</evidence>
<reference evidence="3 4" key="1">
    <citation type="submission" date="2018-04" db="EMBL/GenBank/DDBJ databases">
        <title>The genome of golden apple snail Pomacea canaliculata provides insight into stress tolerance and invasive adaptation.</title>
        <authorList>
            <person name="Liu C."/>
            <person name="Liu B."/>
            <person name="Ren Y."/>
            <person name="Zhang Y."/>
            <person name="Wang H."/>
            <person name="Li S."/>
            <person name="Jiang F."/>
            <person name="Yin L."/>
            <person name="Zhang G."/>
            <person name="Qian W."/>
            <person name="Fan W."/>
        </authorList>
    </citation>
    <scope>NUCLEOTIDE SEQUENCE [LARGE SCALE GENOMIC DNA]</scope>
    <source>
        <strain evidence="3">SZHN2017</strain>
        <tissue evidence="3">Muscle</tissue>
    </source>
</reference>
<feature type="region of interest" description="Disordered" evidence="1">
    <location>
        <begin position="348"/>
        <end position="382"/>
    </location>
</feature>
<dbReference type="AlphaFoldDB" id="A0A2T7PWS1"/>
<keyword evidence="2" id="KW-0472">Membrane</keyword>
<dbReference type="EMBL" id="PZQS01000001">
    <property type="protein sequence ID" value="PVD37876.1"/>
    <property type="molecule type" value="Genomic_DNA"/>
</dbReference>
<feature type="compositionally biased region" description="Polar residues" evidence="1">
    <location>
        <begin position="51"/>
        <end position="64"/>
    </location>
</feature>
<evidence type="ECO:0000313" key="3">
    <source>
        <dbReference type="EMBL" id="PVD37876.1"/>
    </source>
</evidence>
<feature type="transmembrane region" description="Helical" evidence="2">
    <location>
        <begin position="257"/>
        <end position="282"/>
    </location>
</feature>
<sequence length="495" mass="54547">MADDELNLAGRHDPNSKTTTTTTTTMTTTTTRSTKTARTRSTTAKPTTTTVNVVTPEDSNTGDDNSGEGADPGKSQQEADKRSTHCQPLAGTHIDFIKKNLELMQTKCEKYHTCTGELYNSENFYRIIAGGNIQLRNICGLVYSSTGSYRTLNDQCLPTERESIRQQLNDELIDQTEKQTDEKTAWGKLSACLDRRKMDDEDPINTLCRIKGSTTAPLCNMTDVQTTTETFFNEKLSALHCSCDAVKALTQESPVRLGALLGGICSGAVVLLLIVIIIVLCLRHRKLKRRLTAESKRSGNNMSPQDESCPIYQEINDPSRGPDAWLKWGNPGYRLAHRPPTLPYRYTPTLLQGAGSPNDHEYLEPLPDISNVQPGQTLPGPLRDLQYDLAQQVAPSPNTERKTMAGDSAEGVSKPPEEGTYFEKLDRQAGKDNDEDGGYSTLGRKPTLRVRGPPEVGEELQPLNSQPPASEEDQGHSSTADPPYFVLERTLTTQV</sequence>
<keyword evidence="2" id="KW-1133">Transmembrane helix</keyword>
<feature type="region of interest" description="Disordered" evidence="1">
    <location>
        <begin position="1"/>
        <end position="84"/>
    </location>
</feature>
<evidence type="ECO:0000256" key="2">
    <source>
        <dbReference type="SAM" id="Phobius"/>
    </source>
</evidence>
<proteinExistence type="predicted"/>
<organism evidence="3 4">
    <name type="scientific">Pomacea canaliculata</name>
    <name type="common">Golden apple snail</name>
    <dbReference type="NCBI Taxonomy" id="400727"/>
    <lineage>
        <taxon>Eukaryota</taxon>
        <taxon>Metazoa</taxon>
        <taxon>Spiralia</taxon>
        <taxon>Lophotrochozoa</taxon>
        <taxon>Mollusca</taxon>
        <taxon>Gastropoda</taxon>
        <taxon>Caenogastropoda</taxon>
        <taxon>Architaenioglossa</taxon>
        <taxon>Ampullarioidea</taxon>
        <taxon>Ampullariidae</taxon>
        <taxon>Pomacea</taxon>
    </lineage>
</organism>
<keyword evidence="2" id="KW-0812">Transmembrane</keyword>
<accession>A0A2T7PWS1</accession>
<name>A0A2T7PWS1_POMCA</name>
<dbReference type="Proteomes" id="UP000245119">
    <property type="component" value="Linkage Group LG1"/>
</dbReference>
<feature type="compositionally biased region" description="Basic and acidic residues" evidence="1">
    <location>
        <begin position="415"/>
        <end position="432"/>
    </location>
</feature>
<gene>
    <name evidence="3" type="ORF">C0Q70_00478</name>
</gene>
<evidence type="ECO:0000313" key="4">
    <source>
        <dbReference type="Proteomes" id="UP000245119"/>
    </source>
</evidence>
<keyword evidence="4" id="KW-1185">Reference proteome</keyword>
<feature type="compositionally biased region" description="Low complexity" evidence="1">
    <location>
        <begin position="16"/>
        <end position="50"/>
    </location>
</feature>
<feature type="region of interest" description="Disordered" evidence="1">
    <location>
        <begin position="394"/>
        <end position="495"/>
    </location>
</feature>
<comment type="caution">
    <text evidence="3">The sequence shown here is derived from an EMBL/GenBank/DDBJ whole genome shotgun (WGS) entry which is preliminary data.</text>
</comment>
<protein>
    <submittedName>
        <fullName evidence="3">Uncharacterized protein</fullName>
    </submittedName>
</protein>